<evidence type="ECO:0000313" key="3">
    <source>
        <dbReference type="Proteomes" id="UP000274841"/>
    </source>
</evidence>
<sequence length="225" mass="25920">MRFVRCPYDGRMASASPRQRSRKDRALYVEVLIRAPLDEVWRLTQDPTSHVRWDARFTDIAPQRTRADGAQEFRYELDLRLHTIRGTGISLATKESAAGERTSALLFDTEDAFSPLGTGRGYWRYVPTEDGVRFLTGYDYAPGWGWIGRALDPLITRRFVWWLTARSFDRLRLWAEAGIPPEQTSGWRSLRRGRRPRARNCLSRPPRHGGRTIMQDAPESLEAIG</sequence>
<gene>
    <name evidence="2" type="ORF">CVS54_01222</name>
</gene>
<reference evidence="2 3" key="1">
    <citation type="submission" date="2018-08" db="EMBL/GenBank/DDBJ databases">
        <title>Microbacterium oxydans strain HG3.</title>
        <authorList>
            <person name="ORTET P."/>
        </authorList>
    </citation>
    <scope>NUCLEOTIDE SEQUENCE [LARGE SCALE GENOMIC DNA]</scope>
    <source>
        <strain evidence="2 3">HG3</strain>
    </source>
</reference>
<dbReference type="KEGG" id="moy:CVS54_01222"/>
<evidence type="ECO:0000256" key="1">
    <source>
        <dbReference type="SAM" id="MobiDB-lite"/>
    </source>
</evidence>
<accession>A0A3S9WIL0</accession>
<dbReference type="Proteomes" id="UP000274841">
    <property type="component" value="Chromosome"/>
</dbReference>
<dbReference type="AlphaFoldDB" id="A0A3S9WIL0"/>
<proteinExistence type="predicted"/>
<protein>
    <recommendedName>
        <fullName evidence="4">Polyketide cyclase / dehydrase and lipid transport</fullName>
    </recommendedName>
</protein>
<dbReference type="EMBL" id="CP031422">
    <property type="protein sequence ID" value="AZS39905.1"/>
    <property type="molecule type" value="Genomic_DNA"/>
</dbReference>
<name>A0A3S9WIL0_9MICO</name>
<feature type="region of interest" description="Disordered" evidence="1">
    <location>
        <begin position="198"/>
        <end position="225"/>
    </location>
</feature>
<organism evidence="2 3">
    <name type="scientific">Microbacterium oxydans</name>
    <dbReference type="NCBI Taxonomy" id="82380"/>
    <lineage>
        <taxon>Bacteria</taxon>
        <taxon>Bacillati</taxon>
        <taxon>Actinomycetota</taxon>
        <taxon>Actinomycetes</taxon>
        <taxon>Micrococcales</taxon>
        <taxon>Microbacteriaceae</taxon>
        <taxon>Microbacterium</taxon>
    </lineage>
</organism>
<evidence type="ECO:0000313" key="2">
    <source>
        <dbReference type="EMBL" id="AZS39905.1"/>
    </source>
</evidence>
<dbReference type="InterPro" id="IPR023393">
    <property type="entry name" value="START-like_dom_sf"/>
</dbReference>
<dbReference type="SUPFAM" id="SSF55961">
    <property type="entry name" value="Bet v1-like"/>
    <property type="match status" value="1"/>
</dbReference>
<dbReference type="Gene3D" id="3.30.530.20">
    <property type="match status" value="1"/>
</dbReference>
<evidence type="ECO:0008006" key="4">
    <source>
        <dbReference type="Google" id="ProtNLM"/>
    </source>
</evidence>